<comment type="caution">
    <text evidence="1">The sequence shown here is derived from an EMBL/GenBank/DDBJ whole genome shotgun (WGS) entry which is preliminary data.</text>
</comment>
<reference evidence="1 2" key="1">
    <citation type="submission" date="2021-06" db="EMBL/GenBank/DDBJ databases">
        <title>Caerostris darwini draft genome.</title>
        <authorList>
            <person name="Kono N."/>
            <person name="Arakawa K."/>
        </authorList>
    </citation>
    <scope>NUCLEOTIDE SEQUENCE [LARGE SCALE GENOMIC DNA]</scope>
</reference>
<feature type="non-terminal residue" evidence="1">
    <location>
        <position position="29"/>
    </location>
</feature>
<evidence type="ECO:0000313" key="1">
    <source>
        <dbReference type="EMBL" id="GIX96415.1"/>
    </source>
</evidence>
<accession>A0AAV4PGX3</accession>
<keyword evidence="2" id="KW-1185">Reference proteome</keyword>
<name>A0AAV4PGX3_9ARAC</name>
<dbReference type="Proteomes" id="UP001054837">
    <property type="component" value="Unassembled WGS sequence"/>
</dbReference>
<dbReference type="EMBL" id="BPLQ01002912">
    <property type="protein sequence ID" value="GIX96415.1"/>
    <property type="molecule type" value="Genomic_DNA"/>
</dbReference>
<sequence>MSYEDLVAFVEGGGFQCSPDCTEECSPDD</sequence>
<dbReference type="AlphaFoldDB" id="A0AAV4PGX3"/>
<protein>
    <submittedName>
        <fullName evidence="1">Uncharacterized protein</fullName>
    </submittedName>
</protein>
<gene>
    <name evidence="1" type="ORF">CDAR_17881</name>
</gene>
<proteinExistence type="predicted"/>
<evidence type="ECO:0000313" key="2">
    <source>
        <dbReference type="Proteomes" id="UP001054837"/>
    </source>
</evidence>
<organism evidence="1 2">
    <name type="scientific">Caerostris darwini</name>
    <dbReference type="NCBI Taxonomy" id="1538125"/>
    <lineage>
        <taxon>Eukaryota</taxon>
        <taxon>Metazoa</taxon>
        <taxon>Ecdysozoa</taxon>
        <taxon>Arthropoda</taxon>
        <taxon>Chelicerata</taxon>
        <taxon>Arachnida</taxon>
        <taxon>Araneae</taxon>
        <taxon>Araneomorphae</taxon>
        <taxon>Entelegynae</taxon>
        <taxon>Araneoidea</taxon>
        <taxon>Araneidae</taxon>
        <taxon>Caerostris</taxon>
    </lineage>
</organism>